<protein>
    <submittedName>
        <fullName evidence="1">Uncharacterized protein</fullName>
    </submittedName>
</protein>
<reference evidence="1" key="1">
    <citation type="journal article" date="2021" name="Proc. Natl. Acad. Sci. U.S.A.">
        <title>A Catalog of Tens of Thousands of Viruses from Human Metagenomes Reveals Hidden Associations with Chronic Diseases.</title>
        <authorList>
            <person name="Tisza M.J."/>
            <person name="Buck C.B."/>
        </authorList>
    </citation>
    <scope>NUCLEOTIDE SEQUENCE</scope>
    <source>
        <strain evidence="1">Ctlwr10</strain>
    </source>
</reference>
<accession>A0A8S5Q4W4</accession>
<evidence type="ECO:0000313" key="1">
    <source>
        <dbReference type="EMBL" id="DAE14114.1"/>
    </source>
</evidence>
<dbReference type="EMBL" id="BK015575">
    <property type="protein sequence ID" value="DAE14114.1"/>
    <property type="molecule type" value="Genomic_DNA"/>
</dbReference>
<organism evidence="1">
    <name type="scientific">Caudovirales sp. ctlwr10</name>
    <dbReference type="NCBI Taxonomy" id="2825771"/>
    <lineage>
        <taxon>Viruses</taxon>
        <taxon>Duplodnaviria</taxon>
        <taxon>Heunggongvirae</taxon>
        <taxon>Uroviricota</taxon>
        <taxon>Caudoviricetes</taxon>
    </lineage>
</organism>
<name>A0A8S5Q4W4_9CAUD</name>
<sequence length="77" mass="8677">MGDRGPQPPGVPSRWQHNICSGAVAPLPLSARSAARIFFKITYFVIFSRFQNFPVHRRYNLHRDCPCSLCDGILAFA</sequence>
<proteinExistence type="predicted"/>